<dbReference type="Proteomes" id="UP000030111">
    <property type="component" value="Unassembled WGS sequence"/>
</dbReference>
<dbReference type="STRING" id="1121898.GCA_000422725_01717"/>
<dbReference type="Gene3D" id="3.40.1280.10">
    <property type="match status" value="1"/>
</dbReference>
<dbReference type="SMART" id="SM00967">
    <property type="entry name" value="SpoU_sub_bind"/>
    <property type="match status" value="1"/>
</dbReference>
<dbReference type="AlphaFoldDB" id="A0A0A2MRF1"/>
<dbReference type="GO" id="GO:0032259">
    <property type="term" value="P:methylation"/>
    <property type="evidence" value="ECO:0007669"/>
    <property type="project" value="UniProtKB-KW"/>
</dbReference>
<dbReference type="GO" id="GO:0005737">
    <property type="term" value="C:cytoplasm"/>
    <property type="evidence" value="ECO:0007669"/>
    <property type="project" value="UniProtKB-ARBA"/>
</dbReference>
<proteinExistence type="inferred from homology"/>
<dbReference type="GO" id="GO:0006396">
    <property type="term" value="P:RNA processing"/>
    <property type="evidence" value="ECO:0007669"/>
    <property type="project" value="InterPro"/>
</dbReference>
<evidence type="ECO:0000259" key="4">
    <source>
        <dbReference type="SMART" id="SM00967"/>
    </source>
</evidence>
<keyword evidence="3 5" id="KW-0808">Transferase</keyword>
<dbReference type="CDD" id="cd18109">
    <property type="entry name" value="SpoU-like_RNA-MTase"/>
    <property type="match status" value="1"/>
</dbReference>
<keyword evidence="6" id="KW-1185">Reference proteome</keyword>
<dbReference type="InterPro" id="IPR053888">
    <property type="entry name" value="MRM3-like_sub_bind"/>
</dbReference>
<dbReference type="PANTHER" id="PTHR43191:SF2">
    <property type="entry name" value="RRNA METHYLTRANSFERASE 3, MITOCHONDRIAL"/>
    <property type="match status" value="1"/>
</dbReference>
<dbReference type="Pfam" id="PF00588">
    <property type="entry name" value="SpoU_methylase"/>
    <property type="match status" value="1"/>
</dbReference>
<dbReference type="SUPFAM" id="SSF75217">
    <property type="entry name" value="alpha/beta knot"/>
    <property type="match status" value="1"/>
</dbReference>
<dbReference type="GO" id="GO:0003723">
    <property type="term" value="F:RNA binding"/>
    <property type="evidence" value="ECO:0007669"/>
    <property type="project" value="InterPro"/>
</dbReference>
<accession>A0A0A2MRF1</accession>
<comment type="caution">
    <text evidence="5">The sequence shown here is derived from an EMBL/GenBank/DDBJ whole genome shotgun (WGS) entry which is preliminary data.</text>
</comment>
<evidence type="ECO:0000313" key="6">
    <source>
        <dbReference type="Proteomes" id="UP000030111"/>
    </source>
</evidence>
<feature type="domain" description="RNA 2-O ribose methyltransferase substrate binding" evidence="4">
    <location>
        <begin position="26"/>
        <end position="92"/>
    </location>
</feature>
<keyword evidence="2 5" id="KW-0489">Methyltransferase</keyword>
<evidence type="ECO:0000256" key="1">
    <source>
        <dbReference type="ARBA" id="ARBA00007228"/>
    </source>
</evidence>
<dbReference type="SUPFAM" id="SSF55315">
    <property type="entry name" value="L30e-like"/>
    <property type="match status" value="1"/>
</dbReference>
<dbReference type="InterPro" id="IPR051259">
    <property type="entry name" value="rRNA_Methyltransferase"/>
</dbReference>
<dbReference type="PANTHER" id="PTHR43191">
    <property type="entry name" value="RRNA METHYLTRANSFERASE 3"/>
    <property type="match status" value="1"/>
</dbReference>
<dbReference type="InterPro" id="IPR001537">
    <property type="entry name" value="SpoU_MeTrfase"/>
</dbReference>
<evidence type="ECO:0000313" key="5">
    <source>
        <dbReference type="EMBL" id="KGO94141.1"/>
    </source>
</evidence>
<name>A0A0A2MRF1_9FLAO</name>
<dbReference type="InterPro" id="IPR013123">
    <property type="entry name" value="SpoU_subst-bd"/>
</dbReference>
<dbReference type="Gene3D" id="3.30.1330.30">
    <property type="match status" value="1"/>
</dbReference>
<dbReference type="eggNOG" id="COG0566">
    <property type="taxonomic scope" value="Bacteria"/>
</dbReference>
<dbReference type="InterPro" id="IPR029028">
    <property type="entry name" value="Alpha/beta_knot_MTases"/>
</dbReference>
<organism evidence="5 6">
    <name type="scientific">Flavobacterium subsaxonicum WB 4.1-42 = DSM 21790</name>
    <dbReference type="NCBI Taxonomy" id="1121898"/>
    <lineage>
        <taxon>Bacteria</taxon>
        <taxon>Pseudomonadati</taxon>
        <taxon>Bacteroidota</taxon>
        <taxon>Flavobacteriia</taxon>
        <taxon>Flavobacteriales</taxon>
        <taxon>Flavobacteriaceae</taxon>
        <taxon>Flavobacterium</taxon>
    </lineage>
</organism>
<reference evidence="5 6" key="1">
    <citation type="submission" date="2013-09" db="EMBL/GenBank/DDBJ databases">
        <authorList>
            <person name="Zeng Z."/>
            <person name="Chen C."/>
        </authorList>
    </citation>
    <scope>NUCLEOTIDE SEQUENCE [LARGE SCALE GENOMIC DNA]</scope>
    <source>
        <strain evidence="5 6">WB 4.1-42</strain>
    </source>
</reference>
<dbReference type="RefSeq" id="WP_026990576.1">
    <property type="nucleotide sequence ID" value="NZ_AUGP01000017.1"/>
</dbReference>
<protein>
    <submittedName>
        <fullName evidence="5">RNA methyltransferase</fullName>
    </submittedName>
</protein>
<dbReference type="InterPro" id="IPR029026">
    <property type="entry name" value="tRNA_m1G_MTases_N"/>
</dbReference>
<evidence type="ECO:0000256" key="3">
    <source>
        <dbReference type="ARBA" id="ARBA00022679"/>
    </source>
</evidence>
<sequence>MVSKNQIKTITGLQQKKYRKQHKLFFAEGIKVVQELLNSNFELHHLYATTANLFAGLPNHKVSIITDDELKKISALTTPQSCLALFTMPDEKPLTTTGLIVALDDVRDPGNLGTIIRLCDWFGVDQLVCSAECVDVYNPKVVQATMGSLTRVNVVYTNLKEYLATAETPVFGTFMDGQNIYKQELPQNGIIVLGNEANGISAEIEALSTNRIAIPRFGNLQQTESLNVATAAAIILSEFRRNF</sequence>
<evidence type="ECO:0000256" key="2">
    <source>
        <dbReference type="ARBA" id="ARBA00022603"/>
    </source>
</evidence>
<dbReference type="InterPro" id="IPR029064">
    <property type="entry name" value="Ribosomal_eL30-like_sf"/>
</dbReference>
<dbReference type="Pfam" id="PF22435">
    <property type="entry name" value="MRM3-like_sub_bind"/>
    <property type="match status" value="1"/>
</dbReference>
<dbReference type="OrthoDB" id="9785673at2"/>
<dbReference type="EMBL" id="JRLY01000002">
    <property type="protein sequence ID" value="KGO94141.1"/>
    <property type="molecule type" value="Genomic_DNA"/>
</dbReference>
<comment type="similarity">
    <text evidence="1">Belongs to the class IV-like SAM-binding methyltransferase superfamily. RNA methyltransferase TrmH family.</text>
</comment>
<dbReference type="GO" id="GO:0008173">
    <property type="term" value="F:RNA methyltransferase activity"/>
    <property type="evidence" value="ECO:0007669"/>
    <property type="project" value="InterPro"/>
</dbReference>
<gene>
    <name evidence="5" type="ORF">Q766_04205</name>
</gene>